<evidence type="ECO:0000259" key="6">
    <source>
        <dbReference type="PROSITE" id="PS51898"/>
    </source>
</evidence>
<evidence type="ECO:0000313" key="7">
    <source>
        <dbReference type="EMBL" id="MEQ2386270.1"/>
    </source>
</evidence>
<proteinExistence type="inferred from homology"/>
<dbReference type="InterPro" id="IPR050090">
    <property type="entry name" value="Tyrosine_recombinase_XerCD"/>
</dbReference>
<dbReference type="PANTHER" id="PTHR30349">
    <property type="entry name" value="PHAGE INTEGRASE-RELATED"/>
    <property type="match status" value="1"/>
</dbReference>
<accession>A0ABV1C4J9</accession>
<dbReference type="InterPro" id="IPR013762">
    <property type="entry name" value="Integrase-like_cat_sf"/>
</dbReference>
<keyword evidence="3" id="KW-0229">DNA integration</keyword>
<dbReference type="RefSeq" id="WP_349186773.1">
    <property type="nucleotide sequence ID" value="NZ_JBBMEN010000015.1"/>
</dbReference>
<evidence type="ECO:0000313" key="8">
    <source>
        <dbReference type="Proteomes" id="UP001465119"/>
    </source>
</evidence>
<evidence type="ECO:0000256" key="4">
    <source>
        <dbReference type="ARBA" id="ARBA00023125"/>
    </source>
</evidence>
<dbReference type="PANTHER" id="PTHR30349:SF91">
    <property type="entry name" value="INTA PROTEIN"/>
    <property type="match status" value="1"/>
</dbReference>
<comment type="function">
    <text evidence="1">Site-specific tyrosine recombinase, which acts by catalyzing the cutting and rejoining of the recombining DNA molecules.</text>
</comment>
<dbReference type="InterPro" id="IPR011010">
    <property type="entry name" value="DNA_brk_join_enz"/>
</dbReference>
<dbReference type="InterPro" id="IPR004107">
    <property type="entry name" value="Integrase_SAM-like_N"/>
</dbReference>
<evidence type="ECO:0000256" key="5">
    <source>
        <dbReference type="ARBA" id="ARBA00023172"/>
    </source>
</evidence>
<dbReference type="Gene3D" id="1.10.443.10">
    <property type="entry name" value="Intergrase catalytic core"/>
    <property type="match status" value="1"/>
</dbReference>
<evidence type="ECO:0000256" key="1">
    <source>
        <dbReference type="ARBA" id="ARBA00003283"/>
    </source>
</evidence>
<gene>
    <name evidence="7" type="ORF">WMO20_10090</name>
</gene>
<evidence type="ECO:0000256" key="3">
    <source>
        <dbReference type="ARBA" id="ARBA00022908"/>
    </source>
</evidence>
<dbReference type="Proteomes" id="UP001465119">
    <property type="component" value="Unassembled WGS sequence"/>
</dbReference>
<dbReference type="SUPFAM" id="SSF56349">
    <property type="entry name" value="DNA breaking-rejoining enzymes"/>
    <property type="match status" value="1"/>
</dbReference>
<feature type="domain" description="Tyr recombinase" evidence="6">
    <location>
        <begin position="111"/>
        <end position="348"/>
    </location>
</feature>
<dbReference type="Gene3D" id="1.10.150.130">
    <property type="match status" value="1"/>
</dbReference>
<dbReference type="InterPro" id="IPR010998">
    <property type="entry name" value="Integrase_recombinase_N"/>
</dbReference>
<dbReference type="Pfam" id="PF00589">
    <property type="entry name" value="Phage_integrase"/>
    <property type="match status" value="1"/>
</dbReference>
<keyword evidence="8" id="KW-1185">Reference proteome</keyword>
<keyword evidence="4" id="KW-0238">DNA-binding</keyword>
<dbReference type="InterPro" id="IPR002104">
    <property type="entry name" value="Integrase_catalytic"/>
</dbReference>
<comment type="caution">
    <text evidence="7">The sequence shown here is derived from an EMBL/GenBank/DDBJ whole genome shotgun (WGS) entry which is preliminary data.</text>
</comment>
<protein>
    <submittedName>
        <fullName evidence="7">Tyrosine-type recombinase/integrase</fullName>
    </submittedName>
</protein>
<organism evidence="7 8">
    <name type="scientific">Faecalibacterium intestinale</name>
    <dbReference type="NCBI Taxonomy" id="3133155"/>
    <lineage>
        <taxon>Bacteria</taxon>
        <taxon>Bacillati</taxon>
        <taxon>Bacillota</taxon>
        <taxon>Clostridia</taxon>
        <taxon>Eubacteriales</taxon>
        <taxon>Oscillospiraceae</taxon>
        <taxon>Faecalibacterium</taxon>
    </lineage>
</organism>
<dbReference type="CDD" id="cd01189">
    <property type="entry name" value="INT_ICEBs1_C_like"/>
    <property type="match status" value="1"/>
</dbReference>
<name>A0ABV1C4J9_9FIRM</name>
<comment type="similarity">
    <text evidence="2">Belongs to the 'phage' integrase family.</text>
</comment>
<dbReference type="EMBL" id="JBBMEN010000015">
    <property type="protein sequence ID" value="MEQ2386270.1"/>
    <property type="molecule type" value="Genomic_DNA"/>
</dbReference>
<sequence length="397" mass="44645">MDWLPKQCSKHKWAPKTYQSNLALIQNLIIPYIGEMQMQKLRPYHIEALYDTLSKTPCGQYVGGKRRDLSPKQQKRTLSGTTLHEVHQLLHNSFLLAVEWGILIKSPVPVEAPKKTTQERSIWEVEEMRAALDSMEDPILHLAVHLTLVGALREGEVAGLTPEDIDFDAANGMGTFTVNRSMQRVQKDTLAQVDKGCILRIFPDKLEGSKTSLILKDTKTEASCRTIFMTAALREELKQWLERLKREEALDPERYRNSGMLLRLPNGLAVEPVLIRKKFLKWQDAHPEFPRIVFHGLRHSSATYQLMISGGDIKAVQGTTGHASADMLVNTYAHIQQSSRVELGKKFESGFYAKPDTSSPQAVPAAGEPTISMTALLELLKDADPEMKAKLRLALLT</sequence>
<evidence type="ECO:0000256" key="2">
    <source>
        <dbReference type="ARBA" id="ARBA00008857"/>
    </source>
</evidence>
<reference evidence="7 8" key="1">
    <citation type="submission" date="2024-03" db="EMBL/GenBank/DDBJ databases">
        <title>Human intestinal bacterial collection.</title>
        <authorList>
            <person name="Pauvert C."/>
            <person name="Hitch T.C.A."/>
            <person name="Clavel T."/>
        </authorList>
    </citation>
    <scope>NUCLEOTIDE SEQUENCE [LARGE SCALE GENOMIC DNA]</scope>
    <source>
        <strain evidence="7 8">CLA-AA-H281</strain>
    </source>
</reference>
<keyword evidence="5" id="KW-0233">DNA recombination</keyword>
<dbReference type="PROSITE" id="PS51898">
    <property type="entry name" value="TYR_RECOMBINASE"/>
    <property type="match status" value="1"/>
</dbReference>
<dbReference type="Pfam" id="PF14659">
    <property type="entry name" value="Phage_int_SAM_3"/>
    <property type="match status" value="1"/>
</dbReference>